<name>A0ACC1PX07_9APHY</name>
<reference evidence="1" key="1">
    <citation type="submission" date="2022-08" db="EMBL/GenBank/DDBJ databases">
        <title>Genome Sequence of Pycnoporus sanguineus.</title>
        <authorList>
            <person name="Buettner E."/>
        </authorList>
    </citation>
    <scope>NUCLEOTIDE SEQUENCE</scope>
    <source>
        <strain evidence="1">CG-C14</strain>
    </source>
</reference>
<keyword evidence="2" id="KW-1185">Reference proteome</keyword>
<comment type="caution">
    <text evidence="1">The sequence shown here is derived from an EMBL/GenBank/DDBJ whole genome shotgun (WGS) entry which is preliminary data.</text>
</comment>
<proteinExistence type="predicted"/>
<gene>
    <name evidence="1" type="ORF">NUW54_g5710</name>
</gene>
<protein>
    <submittedName>
        <fullName evidence="1">Uncharacterized protein</fullName>
    </submittedName>
</protein>
<evidence type="ECO:0000313" key="2">
    <source>
        <dbReference type="Proteomes" id="UP001144978"/>
    </source>
</evidence>
<dbReference type="EMBL" id="JANSHE010001437">
    <property type="protein sequence ID" value="KAJ3002690.1"/>
    <property type="molecule type" value="Genomic_DNA"/>
</dbReference>
<dbReference type="Proteomes" id="UP001144978">
    <property type="component" value="Unassembled WGS sequence"/>
</dbReference>
<accession>A0ACC1PX07</accession>
<organism evidence="1 2">
    <name type="scientific">Trametes sanguinea</name>
    <dbReference type="NCBI Taxonomy" id="158606"/>
    <lineage>
        <taxon>Eukaryota</taxon>
        <taxon>Fungi</taxon>
        <taxon>Dikarya</taxon>
        <taxon>Basidiomycota</taxon>
        <taxon>Agaricomycotina</taxon>
        <taxon>Agaricomycetes</taxon>
        <taxon>Polyporales</taxon>
        <taxon>Polyporaceae</taxon>
        <taxon>Trametes</taxon>
    </lineage>
</organism>
<evidence type="ECO:0000313" key="1">
    <source>
        <dbReference type="EMBL" id="KAJ3002690.1"/>
    </source>
</evidence>
<sequence>MAREYSLPIDNLAKGIAAAFLYEVPDDKQSVELQKRVEKEGIEKAVSKVTGFQEGSEEHRKIIEAYHALSKLDTRRSHS</sequence>